<dbReference type="EMBL" id="CM004480">
    <property type="protein sequence ID" value="OCT69049.1"/>
    <property type="molecule type" value="Genomic_DNA"/>
</dbReference>
<keyword evidence="4 7" id="KW-0547">Nucleotide-binding</keyword>
<dbReference type="AlphaFoldDB" id="A0A974H8U1"/>
<dbReference type="Pfam" id="PF00069">
    <property type="entry name" value="Pkinase"/>
    <property type="match status" value="1"/>
</dbReference>
<keyword evidence="2" id="KW-0597">Phosphoprotein</keyword>
<evidence type="ECO:0000256" key="1">
    <source>
        <dbReference type="ARBA" id="ARBA00022527"/>
    </source>
</evidence>
<name>A0A974H8U1_XENLA</name>
<evidence type="ECO:0000256" key="8">
    <source>
        <dbReference type="SAM" id="MobiDB-lite"/>
    </source>
</evidence>
<keyword evidence="5" id="KW-0418">Kinase</keyword>
<proteinExistence type="predicted"/>
<dbReference type="SUPFAM" id="SSF56112">
    <property type="entry name" value="Protein kinase-like (PK-like)"/>
    <property type="match status" value="1"/>
</dbReference>
<dbReference type="PROSITE" id="PS50011">
    <property type="entry name" value="PROTEIN_KINASE_DOM"/>
    <property type="match status" value="1"/>
</dbReference>
<dbReference type="InterPro" id="IPR011009">
    <property type="entry name" value="Kinase-like_dom_sf"/>
</dbReference>
<evidence type="ECO:0000259" key="9">
    <source>
        <dbReference type="PROSITE" id="PS50011"/>
    </source>
</evidence>
<dbReference type="FunFam" id="1.10.510.10:FF:000210">
    <property type="entry name" value="Non-specific serine/threonine protein kinase"/>
    <property type="match status" value="1"/>
</dbReference>
<evidence type="ECO:0000256" key="2">
    <source>
        <dbReference type="ARBA" id="ARBA00022553"/>
    </source>
</evidence>
<reference evidence="11" key="1">
    <citation type="journal article" date="2016" name="Nature">
        <title>Genome evolution in the allotetraploid frog Xenopus laevis.</title>
        <authorList>
            <person name="Session A.M."/>
            <person name="Uno Y."/>
            <person name="Kwon T."/>
            <person name="Chapman J.A."/>
            <person name="Toyoda A."/>
            <person name="Takahashi S."/>
            <person name="Fukui A."/>
            <person name="Hikosaka A."/>
            <person name="Suzuki A."/>
            <person name="Kondo M."/>
            <person name="van Heeringen S.J."/>
            <person name="Quigley I."/>
            <person name="Heinz S."/>
            <person name="Ogino H."/>
            <person name="Ochi H."/>
            <person name="Hellsten U."/>
            <person name="Lyons J.B."/>
            <person name="Simakov O."/>
            <person name="Putnam N."/>
            <person name="Stites J."/>
            <person name="Kuroki Y."/>
            <person name="Tanaka T."/>
            <person name="Michiue T."/>
            <person name="Watanabe M."/>
            <person name="Bogdanovic O."/>
            <person name="Lister R."/>
            <person name="Georgiou G."/>
            <person name="Paranjpe S.S."/>
            <person name="van Kruijsbergen I."/>
            <person name="Shu S."/>
            <person name="Carlson J."/>
            <person name="Kinoshita T."/>
            <person name="Ohta Y."/>
            <person name="Mawaribuchi S."/>
            <person name="Jenkins J."/>
            <person name="Grimwood J."/>
            <person name="Schmutz J."/>
            <person name="Mitros T."/>
            <person name="Mozaffari S.V."/>
            <person name="Suzuki Y."/>
            <person name="Haramoto Y."/>
            <person name="Yamamoto T.S."/>
            <person name="Takagi C."/>
            <person name="Heald R."/>
            <person name="Miller K."/>
            <person name="Haudenschild C."/>
            <person name="Kitzman J."/>
            <person name="Nakayama T."/>
            <person name="Izutsu Y."/>
            <person name="Robert J."/>
            <person name="Fortriede J."/>
            <person name="Burns K."/>
            <person name="Lotay V."/>
            <person name="Karimi K."/>
            <person name="Yasuoka Y."/>
            <person name="Dichmann D.S."/>
            <person name="Flajnik M.F."/>
            <person name="Houston D.W."/>
            <person name="Shendure J."/>
            <person name="DuPasquier L."/>
            <person name="Vize P.D."/>
            <person name="Zorn A.M."/>
            <person name="Ito M."/>
            <person name="Marcotte E.M."/>
            <person name="Wallingford J.B."/>
            <person name="Ito Y."/>
            <person name="Asashima M."/>
            <person name="Ueno N."/>
            <person name="Matsuda Y."/>
            <person name="Veenstra G.J."/>
            <person name="Fujiyama A."/>
            <person name="Harland R.M."/>
            <person name="Taira M."/>
            <person name="Rokhsar D.S."/>
        </authorList>
    </citation>
    <scope>NUCLEOTIDE SEQUENCE [LARGE SCALE GENOMIC DNA]</scope>
    <source>
        <strain evidence="11">J</strain>
    </source>
</reference>
<accession>A0A974H8U1</accession>
<feature type="binding site" evidence="7">
    <location>
        <position position="262"/>
    </location>
    <ligand>
        <name>ATP</name>
        <dbReference type="ChEBI" id="CHEBI:30616"/>
    </ligand>
</feature>
<dbReference type="Gene3D" id="1.10.510.10">
    <property type="entry name" value="Transferase(Phosphotransferase) domain 1"/>
    <property type="match status" value="1"/>
</dbReference>
<organism evidence="10 11">
    <name type="scientific">Xenopus laevis</name>
    <name type="common">African clawed frog</name>
    <dbReference type="NCBI Taxonomy" id="8355"/>
    <lineage>
        <taxon>Eukaryota</taxon>
        <taxon>Metazoa</taxon>
        <taxon>Chordata</taxon>
        <taxon>Craniata</taxon>
        <taxon>Vertebrata</taxon>
        <taxon>Euteleostomi</taxon>
        <taxon>Amphibia</taxon>
        <taxon>Batrachia</taxon>
        <taxon>Anura</taxon>
        <taxon>Pipoidea</taxon>
        <taxon>Pipidae</taxon>
        <taxon>Xenopodinae</taxon>
        <taxon>Xenopus</taxon>
        <taxon>Xenopus</taxon>
    </lineage>
</organism>
<evidence type="ECO:0000256" key="5">
    <source>
        <dbReference type="ARBA" id="ARBA00022777"/>
    </source>
</evidence>
<dbReference type="GO" id="GO:0005524">
    <property type="term" value="F:ATP binding"/>
    <property type="evidence" value="ECO:0007669"/>
    <property type="project" value="UniProtKB-UniRule"/>
</dbReference>
<evidence type="ECO:0000256" key="3">
    <source>
        <dbReference type="ARBA" id="ARBA00022679"/>
    </source>
</evidence>
<protein>
    <recommendedName>
        <fullName evidence="9">Protein kinase domain-containing protein</fullName>
    </recommendedName>
</protein>
<feature type="domain" description="Protein kinase" evidence="9">
    <location>
        <begin position="233"/>
        <end position="491"/>
    </location>
</feature>
<keyword evidence="3" id="KW-0808">Transferase</keyword>
<dbReference type="Proteomes" id="UP000694892">
    <property type="component" value="Chromosome 8L"/>
</dbReference>
<dbReference type="Gene3D" id="3.30.200.20">
    <property type="entry name" value="Phosphorylase Kinase, domain 1"/>
    <property type="match status" value="1"/>
</dbReference>
<dbReference type="InterPro" id="IPR000719">
    <property type="entry name" value="Prot_kinase_dom"/>
</dbReference>
<dbReference type="OMA" id="INITCER"/>
<evidence type="ECO:0000256" key="7">
    <source>
        <dbReference type="PROSITE-ProRule" id="PRU10141"/>
    </source>
</evidence>
<sequence length="518" mass="58556">MQEEEIADQDKEADKLSLLNFLSWPSEEEIANSDKEADRLSLLSLLSWPSEEEIANSDIEADRLSLLSLLSWPSEEEMSDLDKEADRISLQSLLSWPSESSEEIISSGSSDMEPPMMISVTVRPKLTLAEETENQPDSSDQVHSAPRSYNLEESDHYKSQEEDSQDGNLPSGLDIGGIEIPRLDFQFETSSDSSERAYCLEAALPVIAQFRNTPEYQSKSTTPTISECTSEDFSNHSLLGEGKFGTVLLADHKYTKKKFAIKEIPKRTLDRETVQKIKTEMVIMQLVKTENAPFLVGSLASFETEYDQCLVMEYATGGDLESLMKKYDLPLKCSVFYSACIVLGLKFLHEHKIVHRDLKPGNILLDSRGYPRITDYGISKTGIGFRQLMYNECGTLPYMAPELFTEPHYTRSVDWWALGVIIYRMILGKLPFAGRNPDEIRMNIIRERPKYPLTLPAHVRNILQGLLTKNPALRLGSTIEGAQAVMDQPFFYGMDWEALRRKEIKPMFIIPSTGTATD</sequence>
<gene>
    <name evidence="10" type="ORF">XELAEV_18040357mg</name>
</gene>
<dbReference type="SMART" id="SM00220">
    <property type="entry name" value="S_TKc"/>
    <property type="match status" value="1"/>
</dbReference>
<dbReference type="PROSITE" id="PS00107">
    <property type="entry name" value="PROTEIN_KINASE_ATP"/>
    <property type="match status" value="1"/>
</dbReference>
<dbReference type="InterPro" id="IPR008271">
    <property type="entry name" value="Ser/Thr_kinase_AS"/>
</dbReference>
<dbReference type="GO" id="GO:0004674">
    <property type="term" value="F:protein serine/threonine kinase activity"/>
    <property type="evidence" value="ECO:0007669"/>
    <property type="project" value="UniProtKB-KW"/>
</dbReference>
<feature type="region of interest" description="Disordered" evidence="8">
    <location>
        <begin position="131"/>
        <end position="175"/>
    </location>
</feature>
<keyword evidence="6 7" id="KW-0067">ATP-binding</keyword>
<dbReference type="PROSITE" id="PS00108">
    <property type="entry name" value="PROTEIN_KINASE_ST"/>
    <property type="match status" value="1"/>
</dbReference>
<evidence type="ECO:0000313" key="11">
    <source>
        <dbReference type="Proteomes" id="UP000694892"/>
    </source>
</evidence>
<dbReference type="PANTHER" id="PTHR24351">
    <property type="entry name" value="RIBOSOMAL PROTEIN S6 KINASE"/>
    <property type="match status" value="1"/>
</dbReference>
<evidence type="ECO:0000256" key="4">
    <source>
        <dbReference type="ARBA" id="ARBA00022741"/>
    </source>
</evidence>
<dbReference type="InterPro" id="IPR017441">
    <property type="entry name" value="Protein_kinase_ATP_BS"/>
</dbReference>
<evidence type="ECO:0000313" key="10">
    <source>
        <dbReference type="EMBL" id="OCT69049.1"/>
    </source>
</evidence>
<evidence type="ECO:0000256" key="6">
    <source>
        <dbReference type="ARBA" id="ARBA00022840"/>
    </source>
</evidence>
<keyword evidence="1" id="KW-0723">Serine/threonine-protein kinase</keyword>